<name>A0A8D8ZYA5_9HEMI</name>
<keyword evidence="1" id="KW-1133">Transmembrane helix</keyword>
<protein>
    <submittedName>
        <fullName evidence="2">Uncharacterized protein</fullName>
    </submittedName>
</protein>
<accession>A0A8D8ZYA5</accession>
<evidence type="ECO:0000313" key="2">
    <source>
        <dbReference type="EMBL" id="CAG6755840.1"/>
    </source>
</evidence>
<dbReference type="EMBL" id="HBUF01543102">
    <property type="protein sequence ID" value="CAG6755840.1"/>
    <property type="molecule type" value="Transcribed_RNA"/>
</dbReference>
<proteinExistence type="predicted"/>
<keyword evidence="1" id="KW-0812">Transmembrane</keyword>
<evidence type="ECO:0000256" key="1">
    <source>
        <dbReference type="SAM" id="Phobius"/>
    </source>
</evidence>
<feature type="transmembrane region" description="Helical" evidence="1">
    <location>
        <begin position="107"/>
        <end position="127"/>
    </location>
</feature>
<dbReference type="AlphaFoldDB" id="A0A8D8ZYA5"/>
<keyword evidence="1" id="KW-0472">Membrane</keyword>
<organism evidence="2">
    <name type="scientific">Cacopsylla melanoneura</name>
    <dbReference type="NCBI Taxonomy" id="428564"/>
    <lineage>
        <taxon>Eukaryota</taxon>
        <taxon>Metazoa</taxon>
        <taxon>Ecdysozoa</taxon>
        <taxon>Arthropoda</taxon>
        <taxon>Hexapoda</taxon>
        <taxon>Insecta</taxon>
        <taxon>Pterygota</taxon>
        <taxon>Neoptera</taxon>
        <taxon>Paraneoptera</taxon>
        <taxon>Hemiptera</taxon>
        <taxon>Sternorrhyncha</taxon>
        <taxon>Psylloidea</taxon>
        <taxon>Psyllidae</taxon>
        <taxon>Psyllinae</taxon>
        <taxon>Cacopsylla</taxon>
    </lineage>
</organism>
<reference evidence="2" key="1">
    <citation type="submission" date="2021-05" db="EMBL/GenBank/DDBJ databases">
        <authorList>
            <person name="Alioto T."/>
            <person name="Alioto T."/>
            <person name="Gomez Garrido J."/>
        </authorList>
    </citation>
    <scope>NUCLEOTIDE SEQUENCE</scope>
</reference>
<sequence length="132" mass="15623">MTVESTVPPCIQLIEKVENLTYSFSLYYINVIFSLQKRNESSTLYTIDRKSRKSHLFFFSLLLMSYSLFRKEMKVPPCIQLMIVRLHKTEITILRQFSIDDRFGKLILFNCSLIVFFSSASSVRFCFSIDRY</sequence>